<sequence>MVSSFINNTSLTVKVTILAIFSVLATSATLSVLFGVSSTNLTRQLVLQSGVGEAELLGNVLYGPTRFDDAAAASQLLESTMNSSNGAAVGAVVVKLDGTTVTVNGTHAADLDALAGAMQTILQQGADGTVTVGNYILVPIRKSGADADGAVGLLGLDWRADTAVATLVGAEKQALLYSVVVAAIVIGLVILGSRYLIIRPLNVQRDTIQRISQGELQAAVQQGDRNDEIGEIARSTDDLRQKLLVAAADQKDAAYKGVAFTAASSAMMMTCAEYRIRYVNPAMIDLLGKFKEFIPQLSDGVTIEKITNMSLDDFHSNGTQIRSRLQGMGDQSINVMIAFGDSRVSLRLSQVLDKDGQGIGIIMEWSDITAEWLNDAILQGLDNQQLRADFDTYGRIISANVNMCQALGATRKDIADRDLSTFILEGEADEPSAEAIKSLAAEKGLFAGRLALVAVDGKKIIADGSLSCVRDGAGAPVRYILLVRDVTEAENEISEARASRRAAQKNQTMVVDALRIGLRQLSDGDLTASISAAFPTEYEDLRTDYNGAVNTLSEAIRGVVENADNISNEARDISSNTDSLSRRTETTAATLEQTAAALNELTLSIRDTAQGAKDADSAVREAKKNAEQSGQVVLETVSAMDQIADSSGRITSIIKVIDDIAFQTNLLALNAGVEAARAGDAGRGFAVVASEVRALAQRSSDAAREINGLIDKSGSQVKLGVDLVGRTGGALQQIVESVSRISGLISTIAESSLLQSSNLNEINSSLNQLDQSTQQNAARLEETTAASESLRKDAVTLVETASYFKLAGGEVGVRSDNPVVPFRARPRTSVPTKAAAALSQSADVGVAAGWEDF</sequence>
<dbReference type="InterPro" id="IPR000014">
    <property type="entry name" value="PAS"/>
</dbReference>
<comment type="similarity">
    <text evidence="3">Belongs to the methyl-accepting chemotaxis (MCP) protein family.</text>
</comment>
<keyword evidence="4" id="KW-0807">Transducer</keyword>
<feature type="domain" description="Methyl-accepting transducer" evidence="6">
    <location>
        <begin position="562"/>
        <end position="791"/>
    </location>
</feature>
<organism evidence="8 9">
    <name type="scientific">Loktanella salsilacus</name>
    <dbReference type="NCBI Taxonomy" id="195913"/>
    <lineage>
        <taxon>Bacteria</taxon>
        <taxon>Pseudomonadati</taxon>
        <taxon>Pseudomonadota</taxon>
        <taxon>Alphaproteobacteria</taxon>
        <taxon>Rhodobacterales</taxon>
        <taxon>Roseobacteraceae</taxon>
        <taxon>Loktanella</taxon>
    </lineage>
</organism>
<dbReference type="PANTHER" id="PTHR43531:SF11">
    <property type="entry name" value="METHYL-ACCEPTING CHEMOTAXIS PROTEIN 3"/>
    <property type="match status" value="1"/>
</dbReference>
<evidence type="ECO:0000256" key="5">
    <source>
        <dbReference type="SAM" id="Phobius"/>
    </source>
</evidence>
<proteinExistence type="inferred from homology"/>
<dbReference type="PRINTS" id="PR00260">
    <property type="entry name" value="CHEMTRNSDUCR"/>
</dbReference>
<protein>
    <submittedName>
        <fullName evidence="8">Methyl-accepting chemotaxis protein</fullName>
    </submittedName>
</protein>
<dbReference type="Gene3D" id="3.30.450.20">
    <property type="entry name" value="PAS domain"/>
    <property type="match status" value="2"/>
</dbReference>
<dbReference type="NCBIfam" id="TIGR00229">
    <property type="entry name" value="sensory_box"/>
    <property type="match status" value="1"/>
</dbReference>
<keyword evidence="9" id="KW-1185">Reference proteome</keyword>
<accession>A0A1I4CWV0</accession>
<evidence type="ECO:0000313" key="9">
    <source>
        <dbReference type="Proteomes" id="UP000199550"/>
    </source>
</evidence>
<keyword evidence="5" id="KW-0472">Membrane</keyword>
<dbReference type="Pfam" id="PF13188">
    <property type="entry name" value="PAS_8"/>
    <property type="match status" value="1"/>
</dbReference>
<dbReference type="SUPFAM" id="SSF158472">
    <property type="entry name" value="HAMP domain-like"/>
    <property type="match status" value="1"/>
</dbReference>
<dbReference type="InterPro" id="IPR003660">
    <property type="entry name" value="HAMP_dom"/>
</dbReference>
<dbReference type="Gene3D" id="1.10.287.950">
    <property type="entry name" value="Methyl-accepting chemotaxis protein"/>
    <property type="match status" value="1"/>
</dbReference>
<dbReference type="AlphaFoldDB" id="A0A1I4CWV0"/>
<dbReference type="OrthoDB" id="369026at2"/>
<keyword evidence="2" id="KW-0145">Chemotaxis</keyword>
<name>A0A1I4CWV0_9RHOB</name>
<evidence type="ECO:0000313" key="8">
    <source>
        <dbReference type="EMBL" id="SFK85732.1"/>
    </source>
</evidence>
<dbReference type="CDD" id="cd00130">
    <property type="entry name" value="PAS"/>
    <property type="match status" value="1"/>
</dbReference>
<dbReference type="SMART" id="SM00304">
    <property type="entry name" value="HAMP"/>
    <property type="match status" value="2"/>
</dbReference>
<dbReference type="SUPFAM" id="SSF55785">
    <property type="entry name" value="PYP-like sensor domain (PAS domain)"/>
    <property type="match status" value="1"/>
</dbReference>
<evidence type="ECO:0000256" key="1">
    <source>
        <dbReference type="ARBA" id="ARBA00004370"/>
    </source>
</evidence>
<dbReference type="PROSITE" id="PS50885">
    <property type="entry name" value="HAMP"/>
    <property type="match status" value="2"/>
</dbReference>
<evidence type="ECO:0000256" key="4">
    <source>
        <dbReference type="PROSITE-ProRule" id="PRU00284"/>
    </source>
</evidence>
<keyword evidence="5" id="KW-0812">Transmembrane</keyword>
<dbReference type="Pfam" id="PF13426">
    <property type="entry name" value="PAS_9"/>
    <property type="match status" value="1"/>
</dbReference>
<evidence type="ECO:0000256" key="3">
    <source>
        <dbReference type="ARBA" id="ARBA00029447"/>
    </source>
</evidence>
<evidence type="ECO:0000259" key="7">
    <source>
        <dbReference type="PROSITE" id="PS50885"/>
    </source>
</evidence>
<dbReference type="PANTHER" id="PTHR43531">
    <property type="entry name" value="PROTEIN ICFG"/>
    <property type="match status" value="1"/>
</dbReference>
<dbReference type="GO" id="GO:0007165">
    <property type="term" value="P:signal transduction"/>
    <property type="evidence" value="ECO:0007669"/>
    <property type="project" value="UniProtKB-KW"/>
</dbReference>
<reference evidence="8 9" key="1">
    <citation type="submission" date="2016-10" db="EMBL/GenBank/DDBJ databases">
        <authorList>
            <person name="de Groot N.N."/>
        </authorList>
    </citation>
    <scope>NUCLEOTIDE SEQUENCE [LARGE SCALE GENOMIC DNA]</scope>
    <source>
        <strain evidence="8 9">DSM 16199</strain>
    </source>
</reference>
<dbReference type="InterPro" id="IPR051310">
    <property type="entry name" value="MCP_chemotaxis"/>
</dbReference>
<dbReference type="SMART" id="SM00283">
    <property type="entry name" value="MA"/>
    <property type="match status" value="1"/>
</dbReference>
<evidence type="ECO:0000259" key="6">
    <source>
        <dbReference type="PROSITE" id="PS50111"/>
    </source>
</evidence>
<dbReference type="SUPFAM" id="SSF58104">
    <property type="entry name" value="Methyl-accepting chemotaxis protein (MCP) signaling domain"/>
    <property type="match status" value="1"/>
</dbReference>
<dbReference type="PROSITE" id="PS50111">
    <property type="entry name" value="CHEMOTAXIS_TRANSDUC_2"/>
    <property type="match status" value="1"/>
</dbReference>
<feature type="transmembrane region" description="Helical" evidence="5">
    <location>
        <begin position="174"/>
        <end position="197"/>
    </location>
</feature>
<dbReference type="Pfam" id="PF00015">
    <property type="entry name" value="MCPsignal"/>
    <property type="match status" value="1"/>
</dbReference>
<dbReference type="InterPro" id="IPR004089">
    <property type="entry name" value="MCPsignal_dom"/>
</dbReference>
<dbReference type="GO" id="GO:0006935">
    <property type="term" value="P:chemotaxis"/>
    <property type="evidence" value="ECO:0007669"/>
    <property type="project" value="UniProtKB-KW"/>
</dbReference>
<dbReference type="EMBL" id="FOTF01000003">
    <property type="protein sequence ID" value="SFK85732.1"/>
    <property type="molecule type" value="Genomic_DNA"/>
</dbReference>
<dbReference type="CDD" id="cd06225">
    <property type="entry name" value="HAMP"/>
    <property type="match status" value="1"/>
</dbReference>
<feature type="domain" description="HAMP" evidence="7">
    <location>
        <begin position="505"/>
        <end position="557"/>
    </location>
</feature>
<keyword evidence="5" id="KW-1133">Transmembrane helix</keyword>
<dbReference type="Proteomes" id="UP000199550">
    <property type="component" value="Unassembled WGS sequence"/>
</dbReference>
<dbReference type="Gene3D" id="6.10.340.10">
    <property type="match status" value="1"/>
</dbReference>
<dbReference type="GO" id="GO:0016020">
    <property type="term" value="C:membrane"/>
    <property type="evidence" value="ECO:0007669"/>
    <property type="project" value="UniProtKB-SubCell"/>
</dbReference>
<dbReference type="RefSeq" id="WP_090185529.1">
    <property type="nucleotide sequence ID" value="NZ_FOTF01000003.1"/>
</dbReference>
<dbReference type="InterPro" id="IPR004090">
    <property type="entry name" value="Chemotax_Me-accpt_rcpt"/>
</dbReference>
<gene>
    <name evidence="8" type="ORF">SAMN04488004_10367</name>
</gene>
<dbReference type="Pfam" id="PF00672">
    <property type="entry name" value="HAMP"/>
    <property type="match status" value="1"/>
</dbReference>
<comment type="subcellular location">
    <subcellularLocation>
        <location evidence="1">Membrane</location>
    </subcellularLocation>
</comment>
<dbReference type="STRING" id="195913.SAMN04488004_10367"/>
<dbReference type="GO" id="GO:0004888">
    <property type="term" value="F:transmembrane signaling receptor activity"/>
    <property type="evidence" value="ECO:0007669"/>
    <property type="project" value="InterPro"/>
</dbReference>
<dbReference type="CDD" id="cd11386">
    <property type="entry name" value="MCP_signal"/>
    <property type="match status" value="1"/>
</dbReference>
<feature type="transmembrane region" description="Helical" evidence="5">
    <location>
        <begin position="15"/>
        <end position="36"/>
    </location>
</feature>
<dbReference type="FunFam" id="1.10.287.950:FF:000001">
    <property type="entry name" value="Methyl-accepting chemotaxis sensory transducer"/>
    <property type="match status" value="1"/>
</dbReference>
<evidence type="ECO:0000256" key="2">
    <source>
        <dbReference type="ARBA" id="ARBA00022500"/>
    </source>
</evidence>
<feature type="domain" description="HAMP" evidence="7">
    <location>
        <begin position="195"/>
        <end position="248"/>
    </location>
</feature>
<dbReference type="InterPro" id="IPR035965">
    <property type="entry name" value="PAS-like_dom_sf"/>
</dbReference>